<evidence type="ECO:0000259" key="1">
    <source>
        <dbReference type="PROSITE" id="PS50878"/>
    </source>
</evidence>
<dbReference type="SUPFAM" id="SSF56672">
    <property type="entry name" value="DNA/RNA polymerases"/>
    <property type="match status" value="1"/>
</dbReference>
<sequence>FFYNIEAALATLILSFLQSRFIQVRVNSSLSSPQAILAGVPQGSILSPTLFNVYIASIFNRCPSNVNLAGFADDLAIFSSSQSLEKAVHRLENASSLIIKELNIWKINVNEAKTEAIFFTSSKQSKISVKIKNTEISPKKYIKYLGLWIDSKLLWSHHINHLNSKAKAILARLFWLFKSNSLSIEIKLILFKVLIRPVITYGCPIWHNAAISHISQLQITQNKFLRLIGNFPIKTRIPTIHNNLNINSIHHYILSLTDKFNHSLKNHPNKELHKINVDLRSKWSR</sequence>
<dbReference type="InterPro" id="IPR000477">
    <property type="entry name" value="RT_dom"/>
</dbReference>
<name>A0A0C9R180_9HYME</name>
<dbReference type="PROSITE" id="PS50878">
    <property type="entry name" value="RT_POL"/>
    <property type="match status" value="1"/>
</dbReference>
<evidence type="ECO:0000313" key="2">
    <source>
        <dbReference type="EMBL" id="JAG70388.1"/>
    </source>
</evidence>
<protein>
    <submittedName>
        <fullName evidence="2">Pol_12 protein</fullName>
    </submittedName>
</protein>
<feature type="non-terminal residue" evidence="2">
    <location>
        <position position="1"/>
    </location>
</feature>
<dbReference type="Pfam" id="PF00078">
    <property type="entry name" value="RVT_1"/>
    <property type="match status" value="1"/>
</dbReference>
<dbReference type="EMBL" id="GBYB01000621">
    <property type="protein sequence ID" value="JAG70388.1"/>
    <property type="molecule type" value="Transcribed_RNA"/>
</dbReference>
<reference evidence="2" key="1">
    <citation type="submission" date="2015-01" db="EMBL/GenBank/DDBJ databases">
        <title>Transcriptome Assembly of Fopius arisanus.</title>
        <authorList>
            <person name="Geib S."/>
        </authorList>
    </citation>
    <scope>NUCLEOTIDE SEQUENCE</scope>
</reference>
<accession>A0A0C9R180</accession>
<organism evidence="2">
    <name type="scientific">Fopius arisanus</name>
    <dbReference type="NCBI Taxonomy" id="64838"/>
    <lineage>
        <taxon>Eukaryota</taxon>
        <taxon>Metazoa</taxon>
        <taxon>Ecdysozoa</taxon>
        <taxon>Arthropoda</taxon>
        <taxon>Hexapoda</taxon>
        <taxon>Insecta</taxon>
        <taxon>Pterygota</taxon>
        <taxon>Neoptera</taxon>
        <taxon>Endopterygota</taxon>
        <taxon>Hymenoptera</taxon>
        <taxon>Apocrita</taxon>
        <taxon>Ichneumonoidea</taxon>
        <taxon>Braconidae</taxon>
        <taxon>Opiinae</taxon>
        <taxon>Fopius</taxon>
    </lineage>
</organism>
<proteinExistence type="predicted"/>
<dbReference type="AlphaFoldDB" id="A0A0C9R180"/>
<feature type="domain" description="Reverse transcriptase" evidence="1">
    <location>
        <begin position="1"/>
        <end position="149"/>
    </location>
</feature>
<dbReference type="PANTHER" id="PTHR33332">
    <property type="entry name" value="REVERSE TRANSCRIPTASE DOMAIN-CONTAINING PROTEIN"/>
    <property type="match status" value="1"/>
</dbReference>
<dbReference type="InterPro" id="IPR043502">
    <property type="entry name" value="DNA/RNA_pol_sf"/>
</dbReference>
<dbReference type="GO" id="GO:0071897">
    <property type="term" value="P:DNA biosynthetic process"/>
    <property type="evidence" value="ECO:0007669"/>
    <property type="project" value="UniProtKB-ARBA"/>
</dbReference>
<gene>
    <name evidence="2" type="primary">pol_12</name>
    <name evidence="2" type="ORF">g.8303</name>
</gene>